<comment type="subunit">
    <text evidence="12">Belongs to the multiprotein complex Integrator, at least composed of IntS1, IntS2, IntS3, IntS4, omd/IntS5, IntS6, defl/IntS7, IntS8, IntS9, IntS10, IntS11, IntS12, asun/IntS13, IntS14 and IntS15. The core complex associates with protein phosphatase 2A subunits mts/PP2A and Pp2A-29B, to form the Integrator-PP2A (INTAC) complex.</text>
</comment>
<evidence type="ECO:0000256" key="1">
    <source>
        <dbReference type="ARBA" id="ARBA00004123"/>
    </source>
</evidence>
<evidence type="ECO:0000256" key="11">
    <source>
        <dbReference type="ARBA" id="ARBA00061603"/>
    </source>
</evidence>
<evidence type="ECO:0000256" key="12">
    <source>
        <dbReference type="ARBA" id="ARBA00065185"/>
    </source>
</evidence>
<dbReference type="GO" id="GO:0007346">
    <property type="term" value="P:regulation of mitotic cell cycle"/>
    <property type="evidence" value="ECO:0007669"/>
    <property type="project" value="TreeGrafter"/>
</dbReference>
<comment type="subcellular location">
    <subcellularLocation>
        <location evidence="2">Cytoplasm</location>
        <location evidence="2">Perinuclear region</location>
    </subcellularLocation>
    <subcellularLocation>
        <location evidence="1">Nucleus</location>
    </subcellularLocation>
</comment>
<keyword evidence="4" id="KW-0963">Cytoplasm</keyword>
<evidence type="ECO:0000256" key="5">
    <source>
        <dbReference type="ARBA" id="ARBA00022618"/>
    </source>
</evidence>
<keyword evidence="8" id="KW-0131">Cell cycle</keyword>
<dbReference type="GO" id="GO:0051301">
    <property type="term" value="P:cell division"/>
    <property type="evidence" value="ECO:0007669"/>
    <property type="project" value="UniProtKB-KW"/>
</dbReference>
<evidence type="ECO:0000256" key="6">
    <source>
        <dbReference type="ARBA" id="ARBA00022776"/>
    </source>
</evidence>
<evidence type="ECO:0000313" key="13">
    <source>
        <dbReference type="EMBL" id="KJH43204.1"/>
    </source>
</evidence>
<dbReference type="GO" id="GO:0032039">
    <property type="term" value="C:integrator complex"/>
    <property type="evidence" value="ECO:0007669"/>
    <property type="project" value="TreeGrafter"/>
</dbReference>
<dbReference type="GO" id="GO:0051642">
    <property type="term" value="P:centrosome localization"/>
    <property type="evidence" value="ECO:0007669"/>
    <property type="project" value="TreeGrafter"/>
</dbReference>
<organism evidence="13 14">
    <name type="scientific">Dictyocaulus viviparus</name>
    <name type="common">Bovine lungworm</name>
    <dbReference type="NCBI Taxonomy" id="29172"/>
    <lineage>
        <taxon>Eukaryota</taxon>
        <taxon>Metazoa</taxon>
        <taxon>Ecdysozoa</taxon>
        <taxon>Nematoda</taxon>
        <taxon>Chromadorea</taxon>
        <taxon>Rhabditida</taxon>
        <taxon>Rhabditina</taxon>
        <taxon>Rhabditomorpha</taxon>
        <taxon>Strongyloidea</taxon>
        <taxon>Metastrongylidae</taxon>
        <taxon>Dictyocaulus</taxon>
    </lineage>
</organism>
<evidence type="ECO:0000256" key="4">
    <source>
        <dbReference type="ARBA" id="ARBA00022490"/>
    </source>
</evidence>
<dbReference type="Pfam" id="PF10221">
    <property type="entry name" value="Mat89Bb"/>
    <property type="match status" value="2"/>
</dbReference>
<accession>A0A0D8XHJ1</accession>
<reference evidence="14" key="2">
    <citation type="journal article" date="2016" name="Sci. Rep.">
        <title>Dictyocaulus viviparus genome, variome and transcriptome elucidate lungworm biology and support future intervention.</title>
        <authorList>
            <person name="McNulty S.N."/>
            <person name="Strube C."/>
            <person name="Rosa B.A."/>
            <person name="Martin J.C."/>
            <person name="Tyagi R."/>
            <person name="Choi Y.J."/>
            <person name="Wang Q."/>
            <person name="Hallsworth Pepin K."/>
            <person name="Zhang X."/>
            <person name="Ozersky P."/>
            <person name="Wilson R.K."/>
            <person name="Sternberg P.W."/>
            <person name="Gasser R.B."/>
            <person name="Mitreva M."/>
        </authorList>
    </citation>
    <scope>NUCLEOTIDE SEQUENCE [LARGE SCALE GENOMIC DNA]</scope>
    <source>
        <strain evidence="14">HannoverDv2000</strain>
    </source>
</reference>
<evidence type="ECO:0000256" key="9">
    <source>
        <dbReference type="ARBA" id="ARBA00030658"/>
    </source>
</evidence>
<keyword evidence="6" id="KW-0498">Mitosis</keyword>
<proteinExistence type="inferred from homology"/>
<dbReference type="EMBL" id="KN716582">
    <property type="protein sequence ID" value="KJH43204.1"/>
    <property type="molecule type" value="Genomic_DNA"/>
</dbReference>
<dbReference type="STRING" id="29172.A0A0D8XHJ1"/>
<comment type="similarity">
    <text evidence="11">Belongs to the Integrator subunit 13 family.</text>
</comment>
<dbReference type="Proteomes" id="UP000053766">
    <property type="component" value="Unassembled WGS sequence"/>
</dbReference>
<evidence type="ECO:0000256" key="10">
    <source>
        <dbReference type="ARBA" id="ARBA00032585"/>
    </source>
</evidence>
<evidence type="ECO:0000256" key="7">
    <source>
        <dbReference type="ARBA" id="ARBA00023242"/>
    </source>
</evidence>
<protein>
    <recommendedName>
        <fullName evidence="3">Protein asunder</fullName>
    </recommendedName>
    <alternativeName>
        <fullName evidence="10">Cell cycle regulator Mat89Bb</fullName>
    </alternativeName>
    <alternativeName>
        <fullName evidence="9">Set apart in position or space protein</fullName>
    </alternativeName>
</protein>
<keyword evidence="7" id="KW-0539">Nucleus</keyword>
<gene>
    <name evidence="13" type="ORF">DICVIV_10784</name>
</gene>
<evidence type="ECO:0000256" key="2">
    <source>
        <dbReference type="ARBA" id="ARBA00004556"/>
    </source>
</evidence>
<keyword evidence="5" id="KW-0132">Cell division</keyword>
<dbReference type="AlphaFoldDB" id="A0A0D8XHJ1"/>
<evidence type="ECO:0000313" key="14">
    <source>
        <dbReference type="Proteomes" id="UP000053766"/>
    </source>
</evidence>
<dbReference type="PANTHER" id="PTHR12955">
    <property type="entry name" value="SARCOMA ANTIGEN NY-SAR-95-RELATED"/>
    <property type="match status" value="1"/>
</dbReference>
<evidence type="ECO:0000256" key="8">
    <source>
        <dbReference type="ARBA" id="ARBA00023306"/>
    </source>
</evidence>
<dbReference type="InterPro" id="IPR019355">
    <property type="entry name" value="Cell_cycle_regulator_Mat89Bb"/>
</dbReference>
<sequence length="386" mass="42579">MEIGSDHKVLVVLDHGPSFAKNSGNPLPITLKESSVNRVVGKCDKSLWTWCVEATLELHRTVSDLFSQEHDFSYARLIRLVLADYLLNALYGIGLPSTNDDSEGAALSGITLAVEALSQLSEAQMKRDIKETVKTNTAKNEGRSIYLRIPKCWDSPSAASFVAESGKMPHPNCGSIISPTMSSCTLSRAAGVDLISAIHSVAIDIYDLVSSTVSGIPMKEEAQQGQSAVAINYDVELLHRREAHCELERLELVTANNVKDVTGSLMVFSGSTTYPTARLIWATPVPKGRWNMFPRNRHASRVTPSEVNSRPSVCLSSYLLQGRNVMLEVMIQIKVIVSRKELLISVYKLQKLGEVIVVWEENNSVDHSQPIITISRCGRMPYMTHI</sequence>
<name>A0A0D8XHJ1_DICVI</name>
<dbReference type="PANTHER" id="PTHR12955:SF1">
    <property type="entry name" value="INTEGRATOR COMPLEX SUBUNIT 13"/>
    <property type="match status" value="1"/>
</dbReference>
<dbReference type="GO" id="GO:0048471">
    <property type="term" value="C:perinuclear region of cytoplasm"/>
    <property type="evidence" value="ECO:0007669"/>
    <property type="project" value="UniProtKB-SubCell"/>
</dbReference>
<dbReference type="OrthoDB" id="5844105at2759"/>
<evidence type="ECO:0000256" key="3">
    <source>
        <dbReference type="ARBA" id="ARBA00020501"/>
    </source>
</evidence>
<keyword evidence="14" id="KW-1185">Reference proteome</keyword>
<reference evidence="13 14" key="1">
    <citation type="submission" date="2013-11" db="EMBL/GenBank/DDBJ databases">
        <title>Draft genome of the bovine lungworm Dictyocaulus viviparus.</title>
        <authorList>
            <person name="Mitreva M."/>
        </authorList>
    </citation>
    <scope>NUCLEOTIDE SEQUENCE [LARGE SCALE GENOMIC DNA]</scope>
    <source>
        <strain evidence="13 14">HannoverDv2000</strain>
    </source>
</reference>